<keyword evidence="3" id="KW-1185">Reference proteome</keyword>
<organism evidence="2 3">
    <name type="scientific">Fusarium falciforme</name>
    <dbReference type="NCBI Taxonomy" id="195108"/>
    <lineage>
        <taxon>Eukaryota</taxon>
        <taxon>Fungi</taxon>
        <taxon>Dikarya</taxon>
        <taxon>Ascomycota</taxon>
        <taxon>Pezizomycotina</taxon>
        <taxon>Sordariomycetes</taxon>
        <taxon>Hypocreomycetidae</taxon>
        <taxon>Hypocreales</taxon>
        <taxon>Nectriaceae</taxon>
        <taxon>Fusarium</taxon>
        <taxon>Fusarium solani species complex</taxon>
    </lineage>
</organism>
<dbReference type="Proteomes" id="UP001152087">
    <property type="component" value="Unassembled WGS sequence"/>
</dbReference>
<name>A0A9W8REA8_9HYPO</name>
<accession>A0A9W8REA8</accession>
<comment type="caution">
    <text evidence="2">The sequence shown here is derived from an EMBL/GenBank/DDBJ whole genome shotgun (WGS) entry which is preliminary data.</text>
</comment>
<evidence type="ECO:0000313" key="3">
    <source>
        <dbReference type="Proteomes" id="UP001152087"/>
    </source>
</evidence>
<gene>
    <name evidence="2" type="ORF">NW755_003847</name>
</gene>
<reference evidence="2" key="1">
    <citation type="submission" date="2022-09" db="EMBL/GenBank/DDBJ databases">
        <title>Fusarium specimens isolated from Avocado Roots.</title>
        <authorList>
            <person name="Stajich J."/>
            <person name="Roper C."/>
            <person name="Heimlech-Rivalta G."/>
        </authorList>
    </citation>
    <scope>NUCLEOTIDE SEQUENCE</scope>
    <source>
        <strain evidence="2">A02</strain>
    </source>
</reference>
<dbReference type="EMBL" id="JAOQAV010000007">
    <property type="protein sequence ID" value="KAJ4192700.1"/>
    <property type="molecule type" value="Genomic_DNA"/>
</dbReference>
<evidence type="ECO:0000256" key="1">
    <source>
        <dbReference type="SAM" id="MobiDB-lite"/>
    </source>
</evidence>
<feature type="region of interest" description="Disordered" evidence="1">
    <location>
        <begin position="324"/>
        <end position="343"/>
    </location>
</feature>
<sequence>MLEKIALWNLYEKEEEEDVAASQPARPKKRARLEDDETDETAEEEVEYQVAHYPIAADDPDRLRFQGRIRSLIDIRSEEDMPTAQWMKLPRSQRAMTRGFRNMLVESDVEELARAILHRIPQQSQQILGRQNLKAVDLLDLPRVSKNFPHRLTYPDAAVDNKNNEELLQRKRAKFEDHETDETVEDWIKYLNTHYLVPANDPDLRCFQAGIQNLIKKLIDWSHSSDEISISHWMKLPRRERAMTCGFRNVLMQSDAAQLPSAILNHIPHKSQQILGRQEVQPIDLLDLPRMPIKATNPVVQIQPTMDTKFYIGSSLVGKGGYTRPQVHEKESDRGTPGTGGMHYGFTRQAGIVPNYRLVGVWTKPNRLRLDGQVVQDIKRWMPVFFEDLLMVNLGTSRVTHKSILEQ</sequence>
<dbReference type="AlphaFoldDB" id="A0A9W8REA8"/>
<evidence type="ECO:0000313" key="2">
    <source>
        <dbReference type="EMBL" id="KAJ4192700.1"/>
    </source>
</evidence>
<feature type="compositionally biased region" description="Acidic residues" evidence="1">
    <location>
        <begin position="34"/>
        <end position="43"/>
    </location>
</feature>
<feature type="region of interest" description="Disordered" evidence="1">
    <location>
        <begin position="16"/>
        <end position="43"/>
    </location>
</feature>
<proteinExistence type="predicted"/>
<protein>
    <submittedName>
        <fullName evidence="2">Uncharacterized protein</fullName>
    </submittedName>
</protein>